<evidence type="ECO:0000259" key="1">
    <source>
        <dbReference type="Pfam" id="PF21247"/>
    </source>
</evidence>
<reference evidence="2" key="1">
    <citation type="submission" date="2019-03" db="EMBL/GenBank/DDBJ databases">
        <title>Lake Tanganyika Metagenome-Assembled Genomes (MAGs).</title>
        <authorList>
            <person name="Tran P."/>
        </authorList>
    </citation>
    <scope>NUCLEOTIDE SEQUENCE</scope>
    <source>
        <strain evidence="2">K_DeepCast_65m_m2_066</strain>
    </source>
</reference>
<organism evidence="2 3">
    <name type="scientific">Tectimicrobiota bacterium</name>
    <dbReference type="NCBI Taxonomy" id="2528274"/>
    <lineage>
        <taxon>Bacteria</taxon>
        <taxon>Pseudomonadati</taxon>
        <taxon>Nitrospinota/Tectimicrobiota group</taxon>
        <taxon>Candidatus Tectimicrobiota</taxon>
    </lineage>
</organism>
<name>A0A938B3P8_UNCTE</name>
<dbReference type="EMBL" id="VGLS01000617">
    <property type="protein sequence ID" value="MBM3225571.1"/>
    <property type="molecule type" value="Genomic_DNA"/>
</dbReference>
<dbReference type="Proteomes" id="UP000712673">
    <property type="component" value="Unassembled WGS sequence"/>
</dbReference>
<evidence type="ECO:0000313" key="2">
    <source>
        <dbReference type="EMBL" id="MBM3225571.1"/>
    </source>
</evidence>
<gene>
    <name evidence="2" type="ORF">FJZ47_17480</name>
</gene>
<dbReference type="AlphaFoldDB" id="A0A938B3P8"/>
<protein>
    <submittedName>
        <fullName evidence="2">Transcriptional regulator</fullName>
    </submittedName>
</protein>
<dbReference type="Pfam" id="PF21247">
    <property type="entry name" value="Fic-like_C"/>
    <property type="match status" value="1"/>
</dbReference>
<comment type="caution">
    <text evidence="2">The sequence shown here is derived from an EMBL/GenBank/DDBJ whole genome shotgun (WGS) entry which is preliminary data.</text>
</comment>
<accession>A0A938B3P8</accession>
<sequence>RNSEHFRKAYLVPALASGLLEMTIPAKPKSRLQQYRLTPQGRRWLVVQTGDQPVS</sequence>
<evidence type="ECO:0000313" key="3">
    <source>
        <dbReference type="Proteomes" id="UP000712673"/>
    </source>
</evidence>
<dbReference type="InterPro" id="IPR049514">
    <property type="entry name" value="Fic-like_C"/>
</dbReference>
<proteinExistence type="predicted"/>
<feature type="non-terminal residue" evidence="2">
    <location>
        <position position="1"/>
    </location>
</feature>
<feature type="domain" description="Filamentation induced by cAMP protein Fic-like C-terminal" evidence="1">
    <location>
        <begin position="3"/>
        <end position="38"/>
    </location>
</feature>